<evidence type="ECO:0008006" key="4">
    <source>
        <dbReference type="Google" id="ProtNLM"/>
    </source>
</evidence>
<dbReference type="InterPro" id="IPR036188">
    <property type="entry name" value="FAD/NAD-bd_sf"/>
</dbReference>
<dbReference type="AlphaFoldDB" id="A0A7D8Z7F6"/>
<name>A0A7D8Z7F6_VANHU</name>
<sequence>MPSLTRGWDGARNSAPNSEQLRNFRARFPFFQKAYRLLMLAILDSAFKAQLTKEGKGIRKTKEKEIGEWMRRRAPPHLKDKIVPDFPFQAKRYVFEDGYFAAINAPQNRAIYGRVTALTENGVEVDDGSHVDADVVVLSTGYDADHIDMQVSGSTDSTKNYGGKGDQVWYHGVALPGIPNYFTLCGNNFLVNHSSVTIVLELQAAYVTKLITAMRDNAIPVLEVKQEAAEKYDRVIADKLEKTTWPLVNNYWRKGGSGRIFTHYPGPVINQWWDNAWVVWADYKGGEKLARRQRIRTIAYTVALLVGAAYGGKWAIDSGLVHRLGVGVHDLVNAVVHAATAAKDVALEAVHKITG</sequence>
<dbReference type="PANTHER" id="PTHR42877:SF4">
    <property type="entry name" value="FAD_NAD(P)-BINDING DOMAIN-CONTAINING PROTEIN-RELATED"/>
    <property type="match status" value="1"/>
</dbReference>
<protein>
    <recommendedName>
        <fullName evidence="4">FAD/NAD(P)-binding domain-containing protein</fullName>
    </recommendedName>
</protein>
<accession>A0A7D8Z7F6</accession>
<evidence type="ECO:0000313" key="3">
    <source>
        <dbReference type="Proteomes" id="UP000473826"/>
    </source>
</evidence>
<organism evidence="2 3">
    <name type="scientific">Vanrija humicola</name>
    <name type="common">Yeast</name>
    <name type="synonym">Cryptococcus humicola</name>
    <dbReference type="NCBI Taxonomy" id="5417"/>
    <lineage>
        <taxon>Eukaryota</taxon>
        <taxon>Fungi</taxon>
        <taxon>Dikarya</taxon>
        <taxon>Basidiomycota</taxon>
        <taxon>Agaricomycotina</taxon>
        <taxon>Tremellomycetes</taxon>
        <taxon>Trichosporonales</taxon>
        <taxon>Trichosporonaceae</taxon>
        <taxon>Vanrija</taxon>
    </lineage>
</organism>
<dbReference type="Proteomes" id="UP000473826">
    <property type="component" value="Unassembled WGS sequence"/>
</dbReference>
<evidence type="ECO:0000256" key="1">
    <source>
        <dbReference type="ARBA" id="ARBA00010139"/>
    </source>
</evidence>
<comment type="similarity">
    <text evidence="1">Belongs to the FAD-binding monooxygenase family.</text>
</comment>
<evidence type="ECO:0000313" key="2">
    <source>
        <dbReference type="EMBL" id="TXT15643.1"/>
    </source>
</evidence>
<comment type="caution">
    <text evidence="2">The sequence shown here is derived from an EMBL/GenBank/DDBJ whole genome shotgun (WGS) entry which is preliminary data.</text>
</comment>
<proteinExistence type="inferred from homology"/>
<dbReference type="Gene3D" id="3.50.50.60">
    <property type="entry name" value="FAD/NAD(P)-binding domain"/>
    <property type="match status" value="1"/>
</dbReference>
<dbReference type="EMBL" id="QKWK01000001">
    <property type="protein sequence ID" value="TXT15643.1"/>
    <property type="molecule type" value="Genomic_DNA"/>
</dbReference>
<dbReference type="SUPFAM" id="SSF51905">
    <property type="entry name" value="FAD/NAD(P)-binding domain"/>
    <property type="match status" value="1"/>
</dbReference>
<dbReference type="OrthoDB" id="74360at2759"/>
<reference evidence="2 3" key="1">
    <citation type="journal article" date="2019" name="PLoS Genet.">
        <title>Convergent evolution of linked mating-type loci in basidiomycete fungi.</title>
        <authorList>
            <person name="Sun S."/>
            <person name="Coelho M.A."/>
            <person name="Heitman J."/>
            <person name="Nowrousian M."/>
        </authorList>
    </citation>
    <scope>NUCLEOTIDE SEQUENCE [LARGE SCALE GENOMIC DNA]</scope>
    <source>
        <strain evidence="2 3">CBS 4282</strain>
    </source>
</reference>
<dbReference type="PANTHER" id="PTHR42877">
    <property type="entry name" value="L-ORNITHINE N(5)-MONOOXYGENASE-RELATED"/>
    <property type="match status" value="1"/>
</dbReference>
<dbReference type="InterPro" id="IPR051209">
    <property type="entry name" value="FAD-bind_Monooxygenase_sf"/>
</dbReference>
<keyword evidence="3" id="KW-1185">Reference proteome</keyword>
<gene>
    <name evidence="2" type="ORF">VHUM_00146</name>
</gene>